<keyword evidence="5" id="KW-0804">Transcription</keyword>
<evidence type="ECO:0000256" key="6">
    <source>
        <dbReference type="ARBA" id="ARBA00023242"/>
    </source>
</evidence>
<evidence type="ECO:0000256" key="4">
    <source>
        <dbReference type="ARBA" id="ARBA00023125"/>
    </source>
</evidence>
<evidence type="ECO:0000256" key="5">
    <source>
        <dbReference type="ARBA" id="ARBA00023163"/>
    </source>
</evidence>
<feature type="region of interest" description="Disordered" evidence="7">
    <location>
        <begin position="336"/>
        <end position="362"/>
    </location>
</feature>
<feature type="domain" description="HTH myb-type" evidence="9">
    <location>
        <begin position="9"/>
        <end position="65"/>
    </location>
</feature>
<dbReference type="FunFam" id="1.10.10.60:FF:000015">
    <property type="entry name" value="Transcription factor RAX3"/>
    <property type="match status" value="1"/>
</dbReference>
<dbReference type="CDD" id="cd00167">
    <property type="entry name" value="SANT"/>
    <property type="match status" value="2"/>
</dbReference>
<keyword evidence="6" id="KW-0539">Nucleus</keyword>
<comment type="subcellular location">
    <subcellularLocation>
        <location evidence="1">Nucleus</location>
    </subcellularLocation>
</comment>
<evidence type="ECO:0000256" key="7">
    <source>
        <dbReference type="SAM" id="MobiDB-lite"/>
    </source>
</evidence>
<keyword evidence="11" id="KW-1185">Reference proteome</keyword>
<dbReference type="SUPFAM" id="SSF46689">
    <property type="entry name" value="Homeodomain-like"/>
    <property type="match status" value="1"/>
</dbReference>
<dbReference type="InterPro" id="IPR017930">
    <property type="entry name" value="Myb_dom"/>
</dbReference>
<evidence type="ECO:0000259" key="8">
    <source>
        <dbReference type="PROSITE" id="PS50090"/>
    </source>
</evidence>
<proteinExistence type="predicted"/>
<keyword evidence="4" id="KW-0238">DNA-binding</keyword>
<evidence type="ECO:0000259" key="9">
    <source>
        <dbReference type="PROSITE" id="PS51294"/>
    </source>
</evidence>
<evidence type="ECO:0000313" key="11">
    <source>
        <dbReference type="Proteomes" id="UP000886520"/>
    </source>
</evidence>
<name>A0A9D4Z866_ADICA</name>
<evidence type="ECO:0000256" key="2">
    <source>
        <dbReference type="ARBA" id="ARBA00022737"/>
    </source>
</evidence>
<dbReference type="SMART" id="SM00717">
    <property type="entry name" value="SANT"/>
    <property type="match status" value="2"/>
</dbReference>
<feature type="domain" description="Myb-like" evidence="8">
    <location>
        <begin position="62"/>
        <end position="112"/>
    </location>
</feature>
<dbReference type="PROSITE" id="PS51294">
    <property type="entry name" value="HTH_MYB"/>
    <property type="match status" value="2"/>
</dbReference>
<dbReference type="PROSITE" id="PS50090">
    <property type="entry name" value="MYB_LIKE"/>
    <property type="match status" value="2"/>
</dbReference>
<dbReference type="PANTHER" id="PTHR47994">
    <property type="entry name" value="F14D16.11-RELATED"/>
    <property type="match status" value="1"/>
</dbReference>
<dbReference type="GO" id="GO:0000976">
    <property type="term" value="F:transcription cis-regulatory region binding"/>
    <property type="evidence" value="ECO:0007669"/>
    <property type="project" value="UniProtKB-ARBA"/>
</dbReference>
<feature type="domain" description="HTH myb-type" evidence="9">
    <location>
        <begin position="66"/>
        <end position="116"/>
    </location>
</feature>
<dbReference type="Proteomes" id="UP000886520">
    <property type="component" value="Chromosome 19"/>
</dbReference>
<dbReference type="InterPro" id="IPR009057">
    <property type="entry name" value="Homeodomain-like_sf"/>
</dbReference>
<dbReference type="InterPro" id="IPR001005">
    <property type="entry name" value="SANT/Myb"/>
</dbReference>
<keyword evidence="3" id="KW-0805">Transcription regulation</keyword>
<keyword evidence="2" id="KW-0677">Repeat</keyword>
<dbReference type="OrthoDB" id="2143914at2759"/>
<feature type="compositionally biased region" description="Polar residues" evidence="7">
    <location>
        <begin position="190"/>
        <end position="202"/>
    </location>
</feature>
<accession>A0A9D4Z866</accession>
<sequence>MGRQPCCEKEEVKKGPWSAEEDRKLVAFIAARGHGCWREVPKQAGLQRCGKSCRLRWINYLRPDLKRGMFSTQEESLIIHLHACYGNKWSKIASHLPGRTDNEIKNCWNTRIKKKLREMGVDPATHKPIDTVGTPESPSFIQRTCVKGEAFSGHLAFPHIANPTINAATYLNMLQEASLVASPRSVITTHATSSLSQTSPPTKNDDENSSNSTSQLQDHSISSTNVHASSTHEGLIGESQRIFSSQVDGKDGLQPHMLPISHDEQYGLHMHNYMLPNTHRHVYTCSQPMHMLQNEMHIHHALHSSQISHPMQHPPLALQVSAPGVGVTYNHLTNSPSSLKYEDEDNIEKGENRRVTSNNDVELKDGKDDDVYDIKREEDGMLATMKMSSRIMKDGKEGDGYAQAEEGNFGLLSVQGGSWSSMMLETLILANTSEGVIGPLVDEKGQVLGQENLAFSYNSATDGGLLFSDSLFQP</sequence>
<organism evidence="10 11">
    <name type="scientific">Adiantum capillus-veneris</name>
    <name type="common">Maidenhair fern</name>
    <dbReference type="NCBI Taxonomy" id="13818"/>
    <lineage>
        <taxon>Eukaryota</taxon>
        <taxon>Viridiplantae</taxon>
        <taxon>Streptophyta</taxon>
        <taxon>Embryophyta</taxon>
        <taxon>Tracheophyta</taxon>
        <taxon>Polypodiopsida</taxon>
        <taxon>Polypodiidae</taxon>
        <taxon>Polypodiales</taxon>
        <taxon>Pteridineae</taxon>
        <taxon>Pteridaceae</taxon>
        <taxon>Vittarioideae</taxon>
        <taxon>Adiantum</taxon>
    </lineage>
</organism>
<protein>
    <submittedName>
        <fullName evidence="10">Uncharacterized protein</fullName>
    </submittedName>
</protein>
<dbReference type="PANTHER" id="PTHR47994:SF5">
    <property type="entry name" value="F14D16.11-RELATED"/>
    <property type="match status" value="1"/>
</dbReference>
<feature type="region of interest" description="Disordered" evidence="7">
    <location>
        <begin position="190"/>
        <end position="232"/>
    </location>
</feature>
<feature type="domain" description="Myb-like" evidence="8">
    <location>
        <begin position="9"/>
        <end position="61"/>
    </location>
</feature>
<reference evidence="10" key="1">
    <citation type="submission" date="2021-01" db="EMBL/GenBank/DDBJ databases">
        <title>Adiantum capillus-veneris genome.</title>
        <authorList>
            <person name="Fang Y."/>
            <person name="Liao Q."/>
        </authorList>
    </citation>
    <scope>NUCLEOTIDE SEQUENCE</scope>
    <source>
        <strain evidence="10">H3</strain>
        <tissue evidence="10">Leaf</tissue>
    </source>
</reference>
<evidence type="ECO:0000256" key="3">
    <source>
        <dbReference type="ARBA" id="ARBA00023015"/>
    </source>
</evidence>
<dbReference type="FunFam" id="1.10.10.60:FF:000394">
    <property type="entry name" value="MYB transcription factor"/>
    <property type="match status" value="1"/>
</dbReference>
<dbReference type="InterPro" id="IPR015495">
    <property type="entry name" value="Myb_TF_plants"/>
</dbReference>
<dbReference type="AlphaFoldDB" id="A0A9D4Z866"/>
<evidence type="ECO:0000313" key="10">
    <source>
        <dbReference type="EMBL" id="KAI5065214.1"/>
    </source>
</evidence>
<comment type="caution">
    <text evidence="10">The sequence shown here is derived from an EMBL/GenBank/DDBJ whole genome shotgun (WGS) entry which is preliminary data.</text>
</comment>
<dbReference type="Gene3D" id="1.10.10.60">
    <property type="entry name" value="Homeodomain-like"/>
    <property type="match status" value="2"/>
</dbReference>
<gene>
    <name evidence="10" type="ORF">GOP47_0019909</name>
</gene>
<dbReference type="EMBL" id="JABFUD020000019">
    <property type="protein sequence ID" value="KAI5065214.1"/>
    <property type="molecule type" value="Genomic_DNA"/>
</dbReference>
<dbReference type="Pfam" id="PF00249">
    <property type="entry name" value="Myb_DNA-binding"/>
    <property type="match status" value="2"/>
</dbReference>
<feature type="compositionally biased region" description="Polar residues" evidence="7">
    <location>
        <begin position="209"/>
        <end position="232"/>
    </location>
</feature>
<dbReference type="GO" id="GO:0005634">
    <property type="term" value="C:nucleus"/>
    <property type="evidence" value="ECO:0007669"/>
    <property type="project" value="UniProtKB-SubCell"/>
</dbReference>
<evidence type="ECO:0000256" key="1">
    <source>
        <dbReference type="ARBA" id="ARBA00004123"/>
    </source>
</evidence>